<keyword evidence="2" id="KW-1185">Reference proteome</keyword>
<accession>A0ACB8QN63</accession>
<sequence length="305" mass="33396">MAKWRLRDDLDLIANVKSEAIKVEAPQTGECAGRPLYIIPFVVDRLTGRTVSDISKTTEYSPALSLSGSDTEARVIQLASKVPKALCAVYVVQKHSAKLFGAGKIKQMLLFYFGRLPDSVATALEALGEFACELGKGRSICDEKSRRAEMTLTRSRFALISVLRTGNKMRFKASSFSPAFATRAKGDSALGVSPRCARVPRSELAVKDPDASKSSVAISEAFRFRLSFTTSLAHDTKYCHTTGPTHLIGYRAPLRVGRKNANIDRRQDTAKVMREGLTGLLKGTEKLLNVDSTKPVVRVDKIDLV</sequence>
<reference evidence="1" key="2">
    <citation type="journal article" date="2022" name="New Phytol.">
        <title>Evolutionary transition to the ectomycorrhizal habit in the genomes of a hyperdiverse lineage of mushroom-forming fungi.</title>
        <authorList>
            <person name="Looney B."/>
            <person name="Miyauchi S."/>
            <person name="Morin E."/>
            <person name="Drula E."/>
            <person name="Courty P.E."/>
            <person name="Kohler A."/>
            <person name="Kuo A."/>
            <person name="LaButti K."/>
            <person name="Pangilinan J."/>
            <person name="Lipzen A."/>
            <person name="Riley R."/>
            <person name="Andreopoulos W."/>
            <person name="He G."/>
            <person name="Johnson J."/>
            <person name="Nolan M."/>
            <person name="Tritt A."/>
            <person name="Barry K.W."/>
            <person name="Grigoriev I.V."/>
            <person name="Nagy L.G."/>
            <person name="Hibbett D."/>
            <person name="Henrissat B."/>
            <person name="Matheny P.B."/>
            <person name="Labbe J."/>
            <person name="Martin F.M."/>
        </authorList>
    </citation>
    <scope>NUCLEOTIDE SEQUENCE</scope>
    <source>
        <strain evidence="1">EC-137</strain>
    </source>
</reference>
<name>A0ACB8QN63_9AGAM</name>
<proteinExistence type="predicted"/>
<reference evidence="1" key="1">
    <citation type="submission" date="2021-02" db="EMBL/GenBank/DDBJ databases">
        <authorList>
            <consortium name="DOE Joint Genome Institute"/>
            <person name="Ahrendt S."/>
            <person name="Looney B.P."/>
            <person name="Miyauchi S."/>
            <person name="Morin E."/>
            <person name="Drula E."/>
            <person name="Courty P.E."/>
            <person name="Chicoki N."/>
            <person name="Fauchery L."/>
            <person name="Kohler A."/>
            <person name="Kuo A."/>
            <person name="Labutti K."/>
            <person name="Pangilinan J."/>
            <person name="Lipzen A."/>
            <person name="Riley R."/>
            <person name="Andreopoulos W."/>
            <person name="He G."/>
            <person name="Johnson J."/>
            <person name="Barry K.W."/>
            <person name="Grigoriev I.V."/>
            <person name="Nagy L."/>
            <person name="Hibbett D."/>
            <person name="Henrissat B."/>
            <person name="Matheny P.B."/>
            <person name="Labbe J."/>
            <person name="Martin F."/>
        </authorList>
    </citation>
    <scope>NUCLEOTIDE SEQUENCE</scope>
    <source>
        <strain evidence="1">EC-137</strain>
    </source>
</reference>
<organism evidence="1 2">
    <name type="scientific">Vararia minispora EC-137</name>
    <dbReference type="NCBI Taxonomy" id="1314806"/>
    <lineage>
        <taxon>Eukaryota</taxon>
        <taxon>Fungi</taxon>
        <taxon>Dikarya</taxon>
        <taxon>Basidiomycota</taxon>
        <taxon>Agaricomycotina</taxon>
        <taxon>Agaricomycetes</taxon>
        <taxon>Russulales</taxon>
        <taxon>Lachnocladiaceae</taxon>
        <taxon>Vararia</taxon>
    </lineage>
</organism>
<dbReference type="Proteomes" id="UP000814128">
    <property type="component" value="Unassembled WGS sequence"/>
</dbReference>
<dbReference type="EMBL" id="MU273523">
    <property type="protein sequence ID" value="KAI0033296.1"/>
    <property type="molecule type" value="Genomic_DNA"/>
</dbReference>
<gene>
    <name evidence="1" type="ORF">K488DRAFT_69989</name>
</gene>
<protein>
    <submittedName>
        <fullName evidence="1">Uncharacterized protein</fullName>
    </submittedName>
</protein>
<evidence type="ECO:0000313" key="1">
    <source>
        <dbReference type="EMBL" id="KAI0033296.1"/>
    </source>
</evidence>
<comment type="caution">
    <text evidence="1">The sequence shown here is derived from an EMBL/GenBank/DDBJ whole genome shotgun (WGS) entry which is preliminary data.</text>
</comment>
<evidence type="ECO:0000313" key="2">
    <source>
        <dbReference type="Proteomes" id="UP000814128"/>
    </source>
</evidence>